<dbReference type="EMBL" id="UINC01001686">
    <property type="protein sequence ID" value="SUZ86538.1"/>
    <property type="molecule type" value="Genomic_DNA"/>
</dbReference>
<feature type="domain" description="VOC" evidence="2">
    <location>
        <begin position="34"/>
        <end position="158"/>
    </location>
</feature>
<dbReference type="PROSITE" id="PS51819">
    <property type="entry name" value="VOC"/>
    <property type="match status" value="2"/>
</dbReference>
<dbReference type="InterPro" id="IPR004360">
    <property type="entry name" value="Glyas_Fos-R_dOase_dom"/>
</dbReference>
<evidence type="ECO:0000256" key="1">
    <source>
        <dbReference type="ARBA" id="ARBA00022723"/>
    </source>
</evidence>
<feature type="domain" description="VOC" evidence="2">
    <location>
        <begin position="166"/>
        <end position="279"/>
    </location>
</feature>
<feature type="non-terminal residue" evidence="3">
    <location>
        <position position="280"/>
    </location>
</feature>
<dbReference type="PANTHER" id="PTHR36113:SF6">
    <property type="entry name" value="FOSFOMYCIN RESISTANCE PROTEIN FOSX"/>
    <property type="match status" value="1"/>
</dbReference>
<dbReference type="Gene3D" id="3.10.180.10">
    <property type="entry name" value="2,3-Dihydroxybiphenyl 1,2-Dioxygenase, domain 1"/>
    <property type="match status" value="2"/>
</dbReference>
<dbReference type="GO" id="GO:0046872">
    <property type="term" value="F:metal ion binding"/>
    <property type="evidence" value="ECO:0007669"/>
    <property type="project" value="UniProtKB-KW"/>
</dbReference>
<dbReference type="CDD" id="cd06587">
    <property type="entry name" value="VOC"/>
    <property type="match status" value="2"/>
</dbReference>
<feature type="non-terminal residue" evidence="3">
    <location>
        <position position="1"/>
    </location>
</feature>
<evidence type="ECO:0000313" key="3">
    <source>
        <dbReference type="EMBL" id="SUZ86538.1"/>
    </source>
</evidence>
<gene>
    <name evidence="3" type="ORF">METZ01_LOCUS39392</name>
</gene>
<protein>
    <recommendedName>
        <fullName evidence="2">VOC domain-containing protein</fullName>
    </recommendedName>
</protein>
<dbReference type="InterPro" id="IPR029068">
    <property type="entry name" value="Glyas_Bleomycin-R_OHBP_Dase"/>
</dbReference>
<dbReference type="Pfam" id="PF00903">
    <property type="entry name" value="Glyoxalase"/>
    <property type="match status" value="1"/>
</dbReference>
<sequence>VHSTMTVILLGFFCLAFASISSAQLTSAKDGPVVYGHHHLNVTSIETQKQFWVNTLGGEPTVLGNSEIVKFPNVLVFMREQTPTDGTIGSTVNHIGFWVPSVRAMIDTIKAAGYPIITRAELPASQEVVDDLAYIADQDTYIAYAMAPDNIKVEFVENRTQTIPLTLHHIHFYSHQLDAMKAWYVQTFEAIPGMRGSFEAADLPGVNLTFSPTITPSEGTKGRSLDHIGFEVDDLKNFCQRLESQGVKFDRPYREIPGLGIGVAFLTDPFGTYIELTEGL</sequence>
<dbReference type="SUPFAM" id="SSF54593">
    <property type="entry name" value="Glyoxalase/Bleomycin resistance protein/Dihydroxybiphenyl dioxygenase"/>
    <property type="match status" value="2"/>
</dbReference>
<accession>A0A381R6N2</accession>
<name>A0A381R6N2_9ZZZZ</name>
<dbReference type="PANTHER" id="PTHR36113">
    <property type="entry name" value="LYASE, PUTATIVE-RELATED-RELATED"/>
    <property type="match status" value="1"/>
</dbReference>
<dbReference type="InterPro" id="IPR051332">
    <property type="entry name" value="Fosfomycin_Res_Enzymes"/>
</dbReference>
<evidence type="ECO:0000259" key="2">
    <source>
        <dbReference type="PROSITE" id="PS51819"/>
    </source>
</evidence>
<dbReference type="AlphaFoldDB" id="A0A381R6N2"/>
<organism evidence="3">
    <name type="scientific">marine metagenome</name>
    <dbReference type="NCBI Taxonomy" id="408172"/>
    <lineage>
        <taxon>unclassified sequences</taxon>
        <taxon>metagenomes</taxon>
        <taxon>ecological metagenomes</taxon>
    </lineage>
</organism>
<proteinExistence type="predicted"/>
<reference evidence="3" key="1">
    <citation type="submission" date="2018-05" db="EMBL/GenBank/DDBJ databases">
        <authorList>
            <person name="Lanie J.A."/>
            <person name="Ng W.-L."/>
            <person name="Kazmierczak K.M."/>
            <person name="Andrzejewski T.M."/>
            <person name="Davidsen T.M."/>
            <person name="Wayne K.J."/>
            <person name="Tettelin H."/>
            <person name="Glass J.I."/>
            <person name="Rusch D."/>
            <person name="Podicherti R."/>
            <person name="Tsui H.-C.T."/>
            <person name="Winkler M.E."/>
        </authorList>
    </citation>
    <scope>NUCLEOTIDE SEQUENCE</scope>
</reference>
<dbReference type="InterPro" id="IPR037523">
    <property type="entry name" value="VOC_core"/>
</dbReference>
<keyword evidence="1" id="KW-0479">Metal-binding</keyword>